<evidence type="ECO:0000313" key="2">
    <source>
        <dbReference type="EMBL" id="KYH33152.1"/>
    </source>
</evidence>
<dbReference type="Pfam" id="PF05437">
    <property type="entry name" value="AzlD"/>
    <property type="match status" value="1"/>
</dbReference>
<evidence type="ECO:0000313" key="3">
    <source>
        <dbReference type="Proteomes" id="UP000075670"/>
    </source>
</evidence>
<feature type="transmembrane region" description="Helical" evidence="1">
    <location>
        <begin position="39"/>
        <end position="58"/>
    </location>
</feature>
<keyword evidence="1" id="KW-0472">Membrane</keyword>
<sequence length="103" mass="11000">MDRQILIIILGTALVTYLPRMLPLVVLSRMGLPEVFLRWLSYVPAAVLAALLAPGLLLPGGKLALTANPYLLAAIPTGIVALKTRSMALTILTGMLAMVLVQH</sequence>
<dbReference type="OrthoDB" id="9811308at2"/>
<dbReference type="EMBL" id="LTBC01000002">
    <property type="protein sequence ID" value="KYH33152.1"/>
    <property type="molecule type" value="Genomic_DNA"/>
</dbReference>
<reference evidence="2 3" key="1">
    <citation type="submission" date="2016-02" db="EMBL/GenBank/DDBJ databases">
        <title>Genome sequence of Moorella mulderi DSM 14980.</title>
        <authorList>
            <person name="Poehlein A."/>
            <person name="Daniel R."/>
        </authorList>
    </citation>
    <scope>NUCLEOTIDE SEQUENCE [LARGE SCALE GENOMIC DNA]</scope>
    <source>
        <strain evidence="2 3">DSM 14980</strain>
    </source>
</reference>
<gene>
    <name evidence="2" type="ORF">MOMUL_09310</name>
</gene>
<evidence type="ECO:0000256" key="1">
    <source>
        <dbReference type="SAM" id="Phobius"/>
    </source>
</evidence>
<dbReference type="PATRIC" id="fig|1122241.3.peg.980"/>
<feature type="transmembrane region" description="Helical" evidence="1">
    <location>
        <begin position="6"/>
        <end position="27"/>
    </location>
</feature>
<feature type="transmembrane region" description="Helical" evidence="1">
    <location>
        <begin position="70"/>
        <end position="101"/>
    </location>
</feature>
<protein>
    <submittedName>
        <fullName evidence="2">Branched-chain amino acid transport protein AzlD</fullName>
    </submittedName>
</protein>
<name>A0A151B043_9FIRM</name>
<organism evidence="2 3">
    <name type="scientific">Moorella mulderi DSM 14980</name>
    <dbReference type="NCBI Taxonomy" id="1122241"/>
    <lineage>
        <taxon>Bacteria</taxon>
        <taxon>Bacillati</taxon>
        <taxon>Bacillota</taxon>
        <taxon>Clostridia</taxon>
        <taxon>Neomoorellales</taxon>
        <taxon>Neomoorellaceae</taxon>
        <taxon>Neomoorella</taxon>
    </lineage>
</organism>
<keyword evidence="3" id="KW-1185">Reference proteome</keyword>
<keyword evidence="1" id="KW-0812">Transmembrane</keyword>
<dbReference type="InterPro" id="IPR008407">
    <property type="entry name" value="Brnchd-chn_aa_trnsp_AzlD"/>
</dbReference>
<keyword evidence="1" id="KW-1133">Transmembrane helix</keyword>
<dbReference type="RefSeq" id="WP_062282119.1">
    <property type="nucleotide sequence ID" value="NZ_LTBC01000002.1"/>
</dbReference>
<dbReference type="AlphaFoldDB" id="A0A151B043"/>
<proteinExistence type="predicted"/>
<accession>A0A151B043</accession>
<comment type="caution">
    <text evidence="2">The sequence shown here is derived from an EMBL/GenBank/DDBJ whole genome shotgun (WGS) entry which is preliminary data.</text>
</comment>
<dbReference type="Proteomes" id="UP000075670">
    <property type="component" value="Unassembled WGS sequence"/>
</dbReference>